<evidence type="ECO:0000313" key="2">
    <source>
        <dbReference type="EMBL" id="RXR27694.1"/>
    </source>
</evidence>
<evidence type="ECO:0000259" key="1">
    <source>
        <dbReference type="Pfam" id="PF00561"/>
    </source>
</evidence>
<comment type="caution">
    <text evidence="2">The sequence shown here is derived from an EMBL/GenBank/DDBJ whole genome shotgun (WGS) entry which is preliminary data.</text>
</comment>
<accession>A0A4Q1KFE7</accession>
<dbReference type="GO" id="GO:0016787">
    <property type="term" value="F:hydrolase activity"/>
    <property type="evidence" value="ECO:0007669"/>
    <property type="project" value="UniProtKB-KW"/>
</dbReference>
<dbReference type="PANTHER" id="PTHR43689">
    <property type="entry name" value="HYDROLASE"/>
    <property type="match status" value="1"/>
</dbReference>
<dbReference type="PANTHER" id="PTHR43689:SF8">
    <property type="entry name" value="ALPHA_BETA-HYDROLASES SUPERFAMILY PROTEIN"/>
    <property type="match status" value="1"/>
</dbReference>
<dbReference type="InterPro" id="IPR000073">
    <property type="entry name" value="AB_hydrolase_1"/>
</dbReference>
<keyword evidence="3" id="KW-1185">Reference proteome</keyword>
<feature type="domain" description="AB hydrolase-1" evidence="1">
    <location>
        <begin position="50"/>
        <end position="284"/>
    </location>
</feature>
<dbReference type="Gene3D" id="3.40.50.1820">
    <property type="entry name" value="alpha/beta hydrolase"/>
    <property type="match status" value="1"/>
</dbReference>
<name>A0A4Q1KFE7_9SPHN</name>
<evidence type="ECO:0000313" key="3">
    <source>
        <dbReference type="Proteomes" id="UP000290958"/>
    </source>
</evidence>
<dbReference type="AlphaFoldDB" id="A0A4Q1KFE7"/>
<gene>
    <name evidence="2" type="ORF">EQG66_11430</name>
</gene>
<dbReference type="PRINTS" id="PR00111">
    <property type="entry name" value="ABHYDROLASE"/>
</dbReference>
<sequence>MLVCKKRNQERFSVYLWPQLAAGTMRLGYVQAGLVRTRYIEAGDPSASEAVVFIPGTGGHLEAFTRNLLPHAEHYRTIALDMIGHGYSDKPDHDYEIRHYVKHLLDFCDALGLARIHVHGESLGGWIAAQFAIDHPDRTASLTLNTAGGLNTDPKVMERVYNVTMKAVAEASYETVRARLEWLMNDPSRVTEDLIELRLAIYTQPGFVKAMEHILCLQNMDIRMRNVLTEESLSRITAPTLVIWTDHDPTAPVATGERFVAAIPKAEPLVIMDDCAHWPQWEKADEFNALHLAFLARHS</sequence>
<reference evidence="3" key="1">
    <citation type="submission" date="2019-01" db="EMBL/GenBank/DDBJ databases">
        <title>Cytophagaceae bacterium strain CAR-16.</title>
        <authorList>
            <person name="Chen W.-M."/>
        </authorList>
    </citation>
    <scope>NUCLEOTIDE SEQUENCE [LARGE SCALE GENOMIC DNA]</scope>
    <source>
        <strain evidence="3">CHR27</strain>
    </source>
</reference>
<dbReference type="Proteomes" id="UP000290958">
    <property type="component" value="Unassembled WGS sequence"/>
</dbReference>
<keyword evidence="2" id="KW-0378">Hydrolase</keyword>
<dbReference type="EMBL" id="SBKP01000011">
    <property type="protein sequence ID" value="RXR27694.1"/>
    <property type="molecule type" value="Genomic_DNA"/>
</dbReference>
<protein>
    <submittedName>
        <fullName evidence="2">Alpha/beta fold hydrolase</fullName>
    </submittedName>
</protein>
<dbReference type="SUPFAM" id="SSF53474">
    <property type="entry name" value="alpha/beta-Hydrolases"/>
    <property type="match status" value="1"/>
</dbReference>
<proteinExistence type="predicted"/>
<dbReference type="OrthoDB" id="8680283at2"/>
<organism evidence="2 3">
    <name type="scientific">Sphingobium fluviale</name>
    <dbReference type="NCBI Taxonomy" id="2506423"/>
    <lineage>
        <taxon>Bacteria</taxon>
        <taxon>Pseudomonadati</taxon>
        <taxon>Pseudomonadota</taxon>
        <taxon>Alphaproteobacteria</taxon>
        <taxon>Sphingomonadales</taxon>
        <taxon>Sphingomonadaceae</taxon>
        <taxon>Sphingobium</taxon>
    </lineage>
</organism>
<dbReference type="InterPro" id="IPR029058">
    <property type="entry name" value="AB_hydrolase_fold"/>
</dbReference>
<dbReference type="Pfam" id="PF00561">
    <property type="entry name" value="Abhydrolase_1"/>
    <property type="match status" value="1"/>
</dbReference>